<keyword evidence="2" id="KW-1133">Transmembrane helix</keyword>
<keyword evidence="2" id="KW-0472">Membrane</keyword>
<evidence type="ECO:0000313" key="3">
    <source>
        <dbReference type="EMBL" id="CAA9455401.1"/>
    </source>
</evidence>
<accession>A0A6J4QUJ5</accession>
<dbReference type="AlphaFoldDB" id="A0A6J4QUJ5"/>
<organism evidence="3">
    <name type="scientific">uncultured Rubrobacteraceae bacterium</name>
    <dbReference type="NCBI Taxonomy" id="349277"/>
    <lineage>
        <taxon>Bacteria</taxon>
        <taxon>Bacillati</taxon>
        <taxon>Actinomycetota</taxon>
        <taxon>Rubrobacteria</taxon>
        <taxon>Rubrobacterales</taxon>
        <taxon>Rubrobacteraceae</taxon>
        <taxon>environmental samples</taxon>
    </lineage>
</organism>
<name>A0A6J4QUJ5_9ACTN</name>
<reference evidence="3" key="1">
    <citation type="submission" date="2020-02" db="EMBL/GenBank/DDBJ databases">
        <authorList>
            <person name="Meier V. D."/>
        </authorList>
    </citation>
    <scope>NUCLEOTIDE SEQUENCE</scope>
    <source>
        <strain evidence="3">AVDCRST_MAG58</strain>
    </source>
</reference>
<feature type="region of interest" description="Disordered" evidence="1">
    <location>
        <begin position="47"/>
        <end position="82"/>
    </location>
</feature>
<evidence type="ECO:0000256" key="2">
    <source>
        <dbReference type="SAM" id="Phobius"/>
    </source>
</evidence>
<dbReference type="PANTHER" id="PTHR34179">
    <property type="entry name" value="TUMOR PROTEIN P53-INDUCIBLE PROTEIN 13"/>
    <property type="match status" value="1"/>
</dbReference>
<protein>
    <submittedName>
        <fullName evidence="3">Putative membrane protein</fullName>
    </submittedName>
</protein>
<dbReference type="EMBL" id="CADCVF010000035">
    <property type="protein sequence ID" value="CAA9455401.1"/>
    <property type="molecule type" value="Genomic_DNA"/>
</dbReference>
<keyword evidence="2" id="KW-0812">Transmembrane</keyword>
<proteinExistence type="predicted"/>
<feature type="transmembrane region" description="Helical" evidence="2">
    <location>
        <begin position="20"/>
        <end position="40"/>
    </location>
</feature>
<dbReference type="PANTHER" id="PTHR34179:SF1">
    <property type="entry name" value="TUMOR PROTEIN P53-INDUCIBLE PROTEIN 13"/>
    <property type="match status" value="1"/>
</dbReference>
<dbReference type="Pfam" id="PF11303">
    <property type="entry name" value="DUF3105"/>
    <property type="match status" value="1"/>
</dbReference>
<evidence type="ECO:0000256" key="1">
    <source>
        <dbReference type="SAM" id="MobiDB-lite"/>
    </source>
</evidence>
<gene>
    <name evidence="3" type="ORF">AVDCRST_MAG58-1387</name>
</gene>
<sequence length="197" mass="20915">MAQSRVRRQSTRSGGSRRTYLIVGAVIVAFVAGFVALAVLDARQQSGAGAPDDVKTYDVGPAGQHTGEEVDYAQNPPAGGEHNPVWQNCGFYDKPVRDENAVHSQEHGAVWITYSPDLPQDQIDELRNIAESESYTLVSPYPDLSDDTPVVASAWGKQVGLDGAGDPDLEGFIQAYQQGPQTPEPGAVCTGGTSATL</sequence>
<dbReference type="InterPro" id="IPR021454">
    <property type="entry name" value="DUF3105"/>
</dbReference>
<dbReference type="GO" id="GO:0005737">
    <property type="term" value="C:cytoplasm"/>
    <property type="evidence" value="ECO:0007669"/>
    <property type="project" value="TreeGrafter"/>
</dbReference>